<evidence type="ECO:0000313" key="2">
    <source>
        <dbReference type="EMBL" id="MFC3913498.1"/>
    </source>
</evidence>
<evidence type="ECO:0000313" key="3">
    <source>
        <dbReference type="Proteomes" id="UP001595692"/>
    </source>
</evidence>
<dbReference type="RefSeq" id="WP_377151867.1">
    <property type="nucleotide sequence ID" value="NZ_JBHSAF010000007.1"/>
</dbReference>
<comment type="caution">
    <text evidence="2">The sequence shown here is derived from an EMBL/GenBank/DDBJ whole genome shotgun (WGS) entry which is preliminary data.</text>
</comment>
<accession>A0ABV8CNE5</accession>
<keyword evidence="3" id="KW-1185">Reference proteome</keyword>
<dbReference type="EMBL" id="JBHSAF010000007">
    <property type="protein sequence ID" value="MFC3913498.1"/>
    <property type="molecule type" value="Genomic_DNA"/>
</dbReference>
<name>A0ABV8CNE5_9GAMM</name>
<feature type="region of interest" description="Disordered" evidence="1">
    <location>
        <begin position="189"/>
        <end position="210"/>
    </location>
</feature>
<sequence length="210" mass="23998">MSLFDYYVALRSEILEIVTGVENSAHSLFWDNTTPNYVTKNRLKKLFAKYLAAAKEFGLLVVIRHGDCSNRSHSEYPTSNSYGLHIPYRSADYVWNGGQFYQGSRLCVCPCSRGNKPTEHHVIEDIIYDRRANPDICNRLELILSDVFESIDSAGDKKPRSAIREYLLRAVLRINDELLPEPMDKYIQDHSAEAQPCNAPDLARKAARDR</sequence>
<protein>
    <submittedName>
        <fullName evidence="2">Uncharacterized protein</fullName>
    </submittedName>
</protein>
<dbReference type="Proteomes" id="UP001595692">
    <property type="component" value="Unassembled WGS sequence"/>
</dbReference>
<evidence type="ECO:0000256" key="1">
    <source>
        <dbReference type="SAM" id="MobiDB-lite"/>
    </source>
</evidence>
<reference evidence="3" key="1">
    <citation type="journal article" date="2019" name="Int. J. Syst. Evol. Microbiol.">
        <title>The Global Catalogue of Microorganisms (GCM) 10K type strain sequencing project: providing services to taxonomists for standard genome sequencing and annotation.</title>
        <authorList>
            <consortium name="The Broad Institute Genomics Platform"/>
            <consortium name="The Broad Institute Genome Sequencing Center for Infectious Disease"/>
            <person name="Wu L."/>
            <person name="Ma J."/>
        </authorList>
    </citation>
    <scope>NUCLEOTIDE SEQUENCE [LARGE SCALE GENOMIC DNA]</scope>
    <source>
        <strain evidence="3">CCUG 54939</strain>
    </source>
</reference>
<gene>
    <name evidence="2" type="ORF">ACFOSS_08475</name>
</gene>
<organism evidence="2 3">
    <name type="scientific">Pseudaeromonas sharmana</name>
    <dbReference type="NCBI Taxonomy" id="328412"/>
    <lineage>
        <taxon>Bacteria</taxon>
        <taxon>Pseudomonadati</taxon>
        <taxon>Pseudomonadota</taxon>
        <taxon>Gammaproteobacteria</taxon>
        <taxon>Aeromonadales</taxon>
        <taxon>Aeromonadaceae</taxon>
        <taxon>Pseudaeromonas</taxon>
    </lineage>
</organism>
<proteinExistence type="predicted"/>